<proteinExistence type="predicted"/>
<organism evidence="3 4">
    <name type="scientific">Actinomadura namibiensis</name>
    <dbReference type="NCBI Taxonomy" id="182080"/>
    <lineage>
        <taxon>Bacteria</taxon>
        <taxon>Bacillati</taxon>
        <taxon>Actinomycetota</taxon>
        <taxon>Actinomycetes</taxon>
        <taxon>Streptosporangiales</taxon>
        <taxon>Thermomonosporaceae</taxon>
        <taxon>Actinomadura</taxon>
    </lineage>
</organism>
<dbReference type="AlphaFoldDB" id="A0A7W3M0I3"/>
<comment type="caution">
    <text evidence="3">The sequence shown here is derived from an EMBL/GenBank/DDBJ whole genome shotgun (WGS) entry which is preliminary data.</text>
</comment>
<protein>
    <submittedName>
        <fullName evidence="3">Vacuolar-type H+-ATPase subunit H</fullName>
    </submittedName>
</protein>
<evidence type="ECO:0000256" key="1">
    <source>
        <dbReference type="SAM" id="Coils"/>
    </source>
</evidence>
<gene>
    <name evidence="3" type="ORF">HNR61_009424</name>
</gene>
<dbReference type="Proteomes" id="UP000572680">
    <property type="component" value="Unassembled WGS sequence"/>
</dbReference>
<feature type="coiled-coil region" evidence="1">
    <location>
        <begin position="107"/>
        <end position="208"/>
    </location>
</feature>
<feature type="region of interest" description="Disordered" evidence="2">
    <location>
        <begin position="320"/>
        <end position="369"/>
    </location>
</feature>
<evidence type="ECO:0000313" key="4">
    <source>
        <dbReference type="Proteomes" id="UP000572680"/>
    </source>
</evidence>
<evidence type="ECO:0000256" key="2">
    <source>
        <dbReference type="SAM" id="MobiDB-lite"/>
    </source>
</evidence>
<dbReference type="RefSeq" id="WP_182849520.1">
    <property type="nucleotide sequence ID" value="NZ_BAAALP010000091.1"/>
</dbReference>
<sequence length="369" mass="40384">MEVAPRTDDLNLDSITDREQLTQALQKLYQRAGRPSYRMMETRARQQGLALSKSKAPQVLRTGTPLRKETLVAFVRVCGVPPDQVEPWARAWERADDAVGGSVADRAASEEQARQQALRLLEIATEKAEEIVQQGHDRAAQLRVRGLQEAEEIREAAHQQAQGQLEQAHQEAQAVLERARPAVEEWKAQALAELNARAEEILQDAVKRGRLILVDAERRANKAAQDILDRAHHAAEHRRMAVPLDADPLAPPGETVDMGGYHMDAAARVLAIAQNTADTAIAAARREAELTVSQARTEALRILEEARLTRDSTTPIVLALPPQADDEAPGTAPADADPPREGAFNRLREVSNQPPLPLGGTQAATSQSQ</sequence>
<accession>A0A7W3M0I3</accession>
<dbReference type="EMBL" id="JACJIA010000029">
    <property type="protein sequence ID" value="MBA8957725.1"/>
    <property type="molecule type" value="Genomic_DNA"/>
</dbReference>
<name>A0A7W3M0I3_ACTNM</name>
<evidence type="ECO:0000313" key="3">
    <source>
        <dbReference type="EMBL" id="MBA8957725.1"/>
    </source>
</evidence>
<reference evidence="3 4" key="1">
    <citation type="submission" date="2020-08" db="EMBL/GenBank/DDBJ databases">
        <title>Genomic Encyclopedia of Type Strains, Phase IV (KMG-IV): sequencing the most valuable type-strain genomes for metagenomic binning, comparative biology and taxonomic classification.</title>
        <authorList>
            <person name="Goeker M."/>
        </authorList>
    </citation>
    <scope>NUCLEOTIDE SEQUENCE [LARGE SCALE GENOMIC DNA]</scope>
    <source>
        <strain evidence="3 4">DSM 44197</strain>
    </source>
</reference>
<keyword evidence="4" id="KW-1185">Reference proteome</keyword>
<keyword evidence="1" id="KW-0175">Coiled coil</keyword>